<dbReference type="SUPFAM" id="SSF56112">
    <property type="entry name" value="Protein kinase-like (PK-like)"/>
    <property type="match status" value="1"/>
</dbReference>
<dbReference type="PANTHER" id="PTHR21310:SF15">
    <property type="entry name" value="AMINOGLYCOSIDE PHOSPHOTRANSFERASE DOMAIN-CONTAINING PROTEIN"/>
    <property type="match status" value="1"/>
</dbReference>
<evidence type="ECO:0000313" key="3">
    <source>
        <dbReference type="EMBL" id="KAJ9161725.1"/>
    </source>
</evidence>
<gene>
    <name evidence="3" type="ORF">NKR19_g1956</name>
</gene>
<reference evidence="3" key="1">
    <citation type="submission" date="2022-07" db="EMBL/GenBank/DDBJ databases">
        <title>Fungi with potential for degradation of polypropylene.</title>
        <authorList>
            <person name="Gostincar C."/>
        </authorList>
    </citation>
    <scope>NUCLEOTIDE SEQUENCE</scope>
    <source>
        <strain evidence="3">EXF-13287</strain>
    </source>
</reference>
<dbReference type="PANTHER" id="PTHR21310">
    <property type="entry name" value="AMINOGLYCOSIDE PHOSPHOTRANSFERASE-RELATED-RELATED"/>
    <property type="match status" value="1"/>
</dbReference>
<dbReference type="Proteomes" id="UP001174691">
    <property type="component" value="Unassembled WGS sequence"/>
</dbReference>
<feature type="compositionally biased region" description="Polar residues" evidence="1">
    <location>
        <begin position="1"/>
        <end position="14"/>
    </location>
</feature>
<feature type="region of interest" description="Disordered" evidence="1">
    <location>
        <begin position="1"/>
        <end position="27"/>
    </location>
</feature>
<dbReference type="CDD" id="cd05120">
    <property type="entry name" value="APH_ChoK_like"/>
    <property type="match status" value="1"/>
</dbReference>
<keyword evidence="4" id="KW-1185">Reference proteome</keyword>
<sequence length="400" mass="44264">MASIENSGAVQASSPPEPETAVKVPDMDGAAGASKIRVITVNRNTYAAKWNSKVLHHIKDALLKDPEVDLTTIVSPVYSKSLQSIKSRSVAKPGSSSTSSVSFELDATDPSAIILGPSAELRALLGDCNEQLSETIVHLVRDGQVLHTWGSSAKVVRVGEGHVVKATNDETSARTEYHGLKYLQKCLPSFPAPRGHGLISSKGLWLLFTTWIPGLTLEKAWSRLEGIQKRNISGQLDTLFSSLRSLPFPENTPLGGIDGQGCRDARRWLRTNSEPITNIEQFEDFIFSASRAASPIYTQLLRDLRSDLLTKCNFTHGDLRPANIIVDEDEDGTWKIVGVVDWESSGFYPDYWETVKMTNNLVPSEESDWYRYLPQTLSPSRYPTQWLVDRLWDSSMENGG</sequence>
<evidence type="ECO:0000313" key="4">
    <source>
        <dbReference type="Proteomes" id="UP001174691"/>
    </source>
</evidence>
<dbReference type="InterPro" id="IPR002575">
    <property type="entry name" value="Aminoglycoside_PTrfase"/>
</dbReference>
<dbReference type="InterPro" id="IPR011009">
    <property type="entry name" value="Kinase-like_dom_sf"/>
</dbReference>
<protein>
    <submittedName>
        <fullName evidence="3">APH-domain-containing protein</fullName>
    </submittedName>
</protein>
<organism evidence="3 4">
    <name type="scientific">Coniochaeta hoffmannii</name>
    <dbReference type="NCBI Taxonomy" id="91930"/>
    <lineage>
        <taxon>Eukaryota</taxon>
        <taxon>Fungi</taxon>
        <taxon>Dikarya</taxon>
        <taxon>Ascomycota</taxon>
        <taxon>Pezizomycotina</taxon>
        <taxon>Sordariomycetes</taxon>
        <taxon>Sordariomycetidae</taxon>
        <taxon>Coniochaetales</taxon>
        <taxon>Coniochaetaceae</taxon>
        <taxon>Coniochaeta</taxon>
    </lineage>
</organism>
<proteinExistence type="predicted"/>
<evidence type="ECO:0000256" key="1">
    <source>
        <dbReference type="SAM" id="MobiDB-lite"/>
    </source>
</evidence>
<dbReference type="AlphaFoldDB" id="A0AA38SBG1"/>
<feature type="domain" description="Aminoglycoside phosphotransferase" evidence="2">
    <location>
        <begin position="149"/>
        <end position="363"/>
    </location>
</feature>
<accession>A0AA38SBG1</accession>
<name>A0AA38SBG1_9PEZI</name>
<comment type="caution">
    <text evidence="3">The sequence shown here is derived from an EMBL/GenBank/DDBJ whole genome shotgun (WGS) entry which is preliminary data.</text>
</comment>
<dbReference type="Gene3D" id="3.90.1200.10">
    <property type="match status" value="1"/>
</dbReference>
<dbReference type="InterPro" id="IPR051678">
    <property type="entry name" value="AGP_Transferase"/>
</dbReference>
<evidence type="ECO:0000259" key="2">
    <source>
        <dbReference type="Pfam" id="PF01636"/>
    </source>
</evidence>
<dbReference type="EMBL" id="JANBVN010000019">
    <property type="protein sequence ID" value="KAJ9161725.1"/>
    <property type="molecule type" value="Genomic_DNA"/>
</dbReference>
<dbReference type="Pfam" id="PF01636">
    <property type="entry name" value="APH"/>
    <property type="match status" value="1"/>
</dbReference>